<feature type="compositionally biased region" description="Low complexity" evidence="1">
    <location>
        <begin position="364"/>
        <end position="379"/>
    </location>
</feature>
<gene>
    <name evidence="2" type="ORF">BDZ90DRAFT_232614</name>
</gene>
<evidence type="ECO:0000313" key="3">
    <source>
        <dbReference type="Proteomes" id="UP000245884"/>
    </source>
</evidence>
<feature type="region of interest" description="Disordered" evidence="1">
    <location>
        <begin position="70"/>
        <end position="388"/>
    </location>
</feature>
<feature type="compositionally biased region" description="Acidic residues" evidence="1">
    <location>
        <begin position="215"/>
        <end position="235"/>
    </location>
</feature>
<feature type="compositionally biased region" description="Basic and acidic residues" evidence="1">
    <location>
        <begin position="236"/>
        <end position="246"/>
    </location>
</feature>
<organism evidence="2 3">
    <name type="scientific">Jaminaea rosea</name>
    <dbReference type="NCBI Taxonomy" id="1569628"/>
    <lineage>
        <taxon>Eukaryota</taxon>
        <taxon>Fungi</taxon>
        <taxon>Dikarya</taxon>
        <taxon>Basidiomycota</taxon>
        <taxon>Ustilaginomycotina</taxon>
        <taxon>Exobasidiomycetes</taxon>
        <taxon>Microstromatales</taxon>
        <taxon>Microstromatales incertae sedis</taxon>
        <taxon>Jaminaea</taxon>
    </lineage>
</organism>
<feature type="compositionally biased region" description="Low complexity" evidence="1">
    <location>
        <begin position="125"/>
        <end position="139"/>
    </location>
</feature>
<protein>
    <submittedName>
        <fullName evidence="2">Uncharacterized protein</fullName>
    </submittedName>
</protein>
<dbReference type="EMBL" id="KZ819669">
    <property type="protein sequence ID" value="PWN27050.1"/>
    <property type="molecule type" value="Genomic_DNA"/>
</dbReference>
<feature type="region of interest" description="Disordered" evidence="1">
    <location>
        <begin position="1"/>
        <end position="20"/>
    </location>
</feature>
<dbReference type="GeneID" id="37028147"/>
<reference evidence="2 3" key="1">
    <citation type="journal article" date="2018" name="Mol. Biol. Evol.">
        <title>Broad Genomic Sampling Reveals a Smut Pathogenic Ancestry of the Fungal Clade Ustilaginomycotina.</title>
        <authorList>
            <person name="Kijpornyongpan T."/>
            <person name="Mondo S.J."/>
            <person name="Barry K."/>
            <person name="Sandor L."/>
            <person name="Lee J."/>
            <person name="Lipzen A."/>
            <person name="Pangilinan J."/>
            <person name="LaButti K."/>
            <person name="Hainaut M."/>
            <person name="Henrissat B."/>
            <person name="Grigoriev I.V."/>
            <person name="Spatafora J.W."/>
            <person name="Aime M.C."/>
        </authorList>
    </citation>
    <scope>NUCLEOTIDE SEQUENCE [LARGE SCALE GENOMIC DNA]</scope>
    <source>
        <strain evidence="2 3">MCA 5214</strain>
    </source>
</reference>
<keyword evidence="3" id="KW-1185">Reference proteome</keyword>
<feature type="compositionally biased region" description="Low complexity" evidence="1">
    <location>
        <begin position="189"/>
        <end position="211"/>
    </location>
</feature>
<feature type="compositionally biased region" description="Low complexity" evidence="1">
    <location>
        <begin position="289"/>
        <end position="307"/>
    </location>
</feature>
<sequence>MTSRFGGRFVSSNAANPSKEPVPIWEQSWVLPAPNARIKVLKWVKRTDLPGRTFPEEEDAGVIYEKEQQRLKRQRLEEAGGGEEQAAKVAEPAKDVAAPATVVEAGGSAGGQDVTMTDAPPAPAAPSASQEAVATSAAAEGGDALSAGVTADETQGQHLFDETQAAPIGGGGLQDDADETMDAGSKILPTATATADATPAGAITPAVAEGAGKAEDDDEGEGGEEEEEDEEEGEEEKAKQVVDKRATIRIGGPLPAGVEEEPIVEAPAKPQGEVEATAAAGEEGKDTQADQAVAAAEEVPIAAPPAESTSTEEQPAPHVEAELNPSAPPPPSDAPALDAPQDVEGDALGGVETTTRADPEVKQAEQAAQGEGGEVAAVVHSMPGGGERVKVVVSEEEKKAEEAQEQGEPQA</sequence>
<evidence type="ECO:0000313" key="2">
    <source>
        <dbReference type="EMBL" id="PWN27050.1"/>
    </source>
</evidence>
<dbReference type="AlphaFoldDB" id="A0A316UP52"/>
<dbReference type="Proteomes" id="UP000245884">
    <property type="component" value="Unassembled WGS sequence"/>
</dbReference>
<evidence type="ECO:0000256" key="1">
    <source>
        <dbReference type="SAM" id="MobiDB-lite"/>
    </source>
</evidence>
<proteinExistence type="predicted"/>
<accession>A0A316UP52</accession>
<name>A0A316UP52_9BASI</name>
<dbReference type="RefSeq" id="XP_025361662.1">
    <property type="nucleotide sequence ID" value="XM_025506324.1"/>
</dbReference>